<evidence type="ECO:0000313" key="2">
    <source>
        <dbReference type="Proteomes" id="UP000828390"/>
    </source>
</evidence>
<protein>
    <submittedName>
        <fullName evidence="1">Uncharacterized protein</fullName>
    </submittedName>
</protein>
<dbReference type="AlphaFoldDB" id="A0A9D4ISD1"/>
<dbReference type="Proteomes" id="UP000828390">
    <property type="component" value="Unassembled WGS sequence"/>
</dbReference>
<sequence>MDHHSTRSLVLMLVARKRSSRYWKKPKRGAVHKRCHCVNMLKQYGMEEYGNEEEI</sequence>
<accession>A0A9D4ISD1</accession>
<reference evidence="1" key="2">
    <citation type="submission" date="2020-11" db="EMBL/GenBank/DDBJ databases">
        <authorList>
            <person name="McCartney M.A."/>
            <person name="Auch B."/>
            <person name="Kono T."/>
            <person name="Mallez S."/>
            <person name="Becker A."/>
            <person name="Gohl D.M."/>
            <person name="Silverstein K.A.T."/>
            <person name="Koren S."/>
            <person name="Bechman K.B."/>
            <person name="Herman A."/>
            <person name="Abrahante J.E."/>
            <person name="Garbe J."/>
        </authorList>
    </citation>
    <scope>NUCLEOTIDE SEQUENCE</scope>
    <source>
        <strain evidence="1">Duluth1</strain>
        <tissue evidence="1">Whole animal</tissue>
    </source>
</reference>
<comment type="caution">
    <text evidence="1">The sequence shown here is derived from an EMBL/GenBank/DDBJ whole genome shotgun (WGS) entry which is preliminary data.</text>
</comment>
<organism evidence="1 2">
    <name type="scientific">Dreissena polymorpha</name>
    <name type="common">Zebra mussel</name>
    <name type="synonym">Mytilus polymorpha</name>
    <dbReference type="NCBI Taxonomy" id="45954"/>
    <lineage>
        <taxon>Eukaryota</taxon>
        <taxon>Metazoa</taxon>
        <taxon>Spiralia</taxon>
        <taxon>Lophotrochozoa</taxon>
        <taxon>Mollusca</taxon>
        <taxon>Bivalvia</taxon>
        <taxon>Autobranchia</taxon>
        <taxon>Heteroconchia</taxon>
        <taxon>Euheterodonta</taxon>
        <taxon>Imparidentia</taxon>
        <taxon>Neoheterodontei</taxon>
        <taxon>Myida</taxon>
        <taxon>Dreissenoidea</taxon>
        <taxon>Dreissenidae</taxon>
        <taxon>Dreissena</taxon>
    </lineage>
</organism>
<gene>
    <name evidence="1" type="ORF">DPMN_164458</name>
</gene>
<name>A0A9D4ISD1_DREPO</name>
<dbReference type="EMBL" id="JAIWYP010000008">
    <property type="protein sequence ID" value="KAH3786351.1"/>
    <property type="molecule type" value="Genomic_DNA"/>
</dbReference>
<reference evidence="1" key="1">
    <citation type="journal article" date="2019" name="bioRxiv">
        <title>The Genome of the Zebra Mussel, Dreissena polymorpha: A Resource for Invasive Species Research.</title>
        <authorList>
            <person name="McCartney M.A."/>
            <person name="Auch B."/>
            <person name="Kono T."/>
            <person name="Mallez S."/>
            <person name="Zhang Y."/>
            <person name="Obille A."/>
            <person name="Becker A."/>
            <person name="Abrahante J.E."/>
            <person name="Garbe J."/>
            <person name="Badalamenti J.P."/>
            <person name="Herman A."/>
            <person name="Mangelson H."/>
            <person name="Liachko I."/>
            <person name="Sullivan S."/>
            <person name="Sone E.D."/>
            <person name="Koren S."/>
            <person name="Silverstein K.A.T."/>
            <person name="Beckman K.B."/>
            <person name="Gohl D.M."/>
        </authorList>
    </citation>
    <scope>NUCLEOTIDE SEQUENCE</scope>
    <source>
        <strain evidence="1">Duluth1</strain>
        <tissue evidence="1">Whole animal</tissue>
    </source>
</reference>
<evidence type="ECO:0000313" key="1">
    <source>
        <dbReference type="EMBL" id="KAH3786351.1"/>
    </source>
</evidence>
<keyword evidence="2" id="KW-1185">Reference proteome</keyword>
<proteinExistence type="predicted"/>